<gene>
    <name evidence="2" type="ORF">PanWU01x14_019460</name>
</gene>
<organism evidence="2 3">
    <name type="scientific">Parasponia andersonii</name>
    <name type="common">Sponia andersonii</name>
    <dbReference type="NCBI Taxonomy" id="3476"/>
    <lineage>
        <taxon>Eukaryota</taxon>
        <taxon>Viridiplantae</taxon>
        <taxon>Streptophyta</taxon>
        <taxon>Embryophyta</taxon>
        <taxon>Tracheophyta</taxon>
        <taxon>Spermatophyta</taxon>
        <taxon>Magnoliopsida</taxon>
        <taxon>eudicotyledons</taxon>
        <taxon>Gunneridae</taxon>
        <taxon>Pentapetalae</taxon>
        <taxon>rosids</taxon>
        <taxon>fabids</taxon>
        <taxon>Rosales</taxon>
        <taxon>Cannabaceae</taxon>
        <taxon>Parasponia</taxon>
    </lineage>
</organism>
<protein>
    <submittedName>
        <fullName evidence="2">Uncharacterized protein</fullName>
    </submittedName>
</protein>
<name>A0A2P5DYD2_PARAD</name>
<dbReference type="AlphaFoldDB" id="A0A2P5DYD2"/>
<evidence type="ECO:0000256" key="1">
    <source>
        <dbReference type="SAM" id="MobiDB-lite"/>
    </source>
</evidence>
<feature type="non-terminal residue" evidence="2">
    <location>
        <position position="89"/>
    </location>
</feature>
<proteinExistence type="predicted"/>
<reference evidence="3" key="1">
    <citation type="submission" date="2016-06" db="EMBL/GenBank/DDBJ databases">
        <title>Parallel loss of symbiosis genes in relatives of nitrogen-fixing non-legume Parasponia.</title>
        <authorList>
            <person name="Van Velzen R."/>
            <person name="Holmer R."/>
            <person name="Bu F."/>
            <person name="Rutten L."/>
            <person name="Van Zeijl A."/>
            <person name="Liu W."/>
            <person name="Santuari L."/>
            <person name="Cao Q."/>
            <person name="Sharma T."/>
            <person name="Shen D."/>
            <person name="Roswanjaya Y."/>
            <person name="Wardhani T."/>
            <person name="Kalhor M.S."/>
            <person name="Jansen J."/>
            <person name="Van den Hoogen J."/>
            <person name="Gungor B."/>
            <person name="Hartog M."/>
            <person name="Hontelez J."/>
            <person name="Verver J."/>
            <person name="Yang W.-C."/>
            <person name="Schijlen E."/>
            <person name="Repin R."/>
            <person name="Schilthuizen M."/>
            <person name="Schranz E."/>
            <person name="Heidstra R."/>
            <person name="Miyata K."/>
            <person name="Fedorova E."/>
            <person name="Kohlen W."/>
            <person name="Bisseling T."/>
            <person name="Smit S."/>
            <person name="Geurts R."/>
        </authorList>
    </citation>
    <scope>NUCLEOTIDE SEQUENCE [LARGE SCALE GENOMIC DNA]</scope>
    <source>
        <strain evidence="3">cv. WU1-14</strain>
    </source>
</reference>
<evidence type="ECO:0000313" key="2">
    <source>
        <dbReference type="EMBL" id="PON78308.1"/>
    </source>
</evidence>
<evidence type="ECO:0000313" key="3">
    <source>
        <dbReference type="Proteomes" id="UP000237105"/>
    </source>
</evidence>
<sequence length="89" mass="10344">EKHQGKRQEKCQDLDPREVNEEVKTGPIEDLEDLPIDRSSKVLKIRAKLQESVRASLIAFLKSNLDIFAWQHSYIVRIDPSIICHHLNI</sequence>
<comment type="caution">
    <text evidence="2">The sequence shown here is derived from an EMBL/GenBank/DDBJ whole genome shotgun (WGS) entry which is preliminary data.</text>
</comment>
<dbReference type="EMBL" id="JXTB01000009">
    <property type="protein sequence ID" value="PON78308.1"/>
    <property type="molecule type" value="Genomic_DNA"/>
</dbReference>
<dbReference type="OrthoDB" id="1194277at2759"/>
<feature type="non-terminal residue" evidence="2">
    <location>
        <position position="1"/>
    </location>
</feature>
<feature type="region of interest" description="Disordered" evidence="1">
    <location>
        <begin position="1"/>
        <end position="24"/>
    </location>
</feature>
<dbReference type="Proteomes" id="UP000237105">
    <property type="component" value="Unassembled WGS sequence"/>
</dbReference>
<accession>A0A2P5DYD2</accession>
<keyword evidence="3" id="KW-1185">Reference proteome</keyword>